<name>R9GZZ4_9SPHI</name>
<accession>R9GZZ4</accession>
<dbReference type="eggNOG" id="COG5434">
    <property type="taxonomic scope" value="Bacteria"/>
</dbReference>
<dbReference type="AlphaFoldDB" id="R9GZZ4"/>
<dbReference type="Proteomes" id="UP000014174">
    <property type="component" value="Unassembled WGS sequence"/>
</dbReference>
<evidence type="ECO:0000313" key="1">
    <source>
        <dbReference type="EMBL" id="EOR94554.1"/>
    </source>
</evidence>
<reference evidence="1 2" key="1">
    <citation type="journal article" date="2013" name="Genome Announc.">
        <title>Draft Genome Sequence of Arcticibacter svalbardensis Strain MN12-7T, a Member of the Family Sphingobacteriaceae Isolated from an Arctic Soil Sample.</title>
        <authorList>
            <person name="Shivaji S."/>
            <person name="Ara S."/>
            <person name="Prasad S."/>
            <person name="Manasa B.P."/>
            <person name="Begum Z."/>
            <person name="Singh A."/>
            <person name="Kumar Pinnaka A."/>
        </authorList>
    </citation>
    <scope>NUCLEOTIDE SEQUENCE [LARGE SCALE GENOMIC DNA]</scope>
    <source>
        <strain evidence="1 2">MN12-7</strain>
    </source>
</reference>
<protein>
    <submittedName>
        <fullName evidence="1">Uncharacterized protein</fullName>
    </submittedName>
</protein>
<keyword evidence="2" id="KW-1185">Reference proteome</keyword>
<sequence length="82" mass="9231">MKDIIVERASQFIKSNKIPESPLVNWTLDNAEISADKLIPINDAKNTLIENVSVKSKDSEMQIDASKGIVREKVMFEVEAKK</sequence>
<comment type="caution">
    <text evidence="1">The sequence shown here is derived from an EMBL/GenBank/DDBJ whole genome shotgun (WGS) entry which is preliminary data.</text>
</comment>
<gene>
    <name evidence="1" type="ORF">ADIARSV_2152</name>
</gene>
<dbReference type="RefSeq" id="WP_016195386.1">
    <property type="nucleotide sequence ID" value="NZ_AQPN01000079.1"/>
</dbReference>
<proteinExistence type="predicted"/>
<evidence type="ECO:0000313" key="2">
    <source>
        <dbReference type="Proteomes" id="UP000014174"/>
    </source>
</evidence>
<dbReference type="STRING" id="1150600.ADIARSV_2152"/>
<organism evidence="1 2">
    <name type="scientific">Arcticibacter svalbardensis MN12-7</name>
    <dbReference type="NCBI Taxonomy" id="1150600"/>
    <lineage>
        <taxon>Bacteria</taxon>
        <taxon>Pseudomonadati</taxon>
        <taxon>Bacteroidota</taxon>
        <taxon>Sphingobacteriia</taxon>
        <taxon>Sphingobacteriales</taxon>
        <taxon>Sphingobacteriaceae</taxon>
        <taxon>Arcticibacter</taxon>
    </lineage>
</organism>
<dbReference type="EMBL" id="AQPN01000079">
    <property type="protein sequence ID" value="EOR94554.1"/>
    <property type="molecule type" value="Genomic_DNA"/>
</dbReference>